<protein>
    <submittedName>
        <fullName evidence="1">Uncharacterized protein</fullName>
    </submittedName>
</protein>
<dbReference type="RefSeq" id="WP_271215919.1">
    <property type="nucleotide sequence ID" value="NZ_BAAAVD010000006.1"/>
</dbReference>
<organism evidence="1 2">
    <name type="scientific">Streptosporangium carneum</name>
    <dbReference type="NCBI Taxonomy" id="47481"/>
    <lineage>
        <taxon>Bacteria</taxon>
        <taxon>Bacillati</taxon>
        <taxon>Actinomycetota</taxon>
        <taxon>Actinomycetes</taxon>
        <taxon>Streptosporangiales</taxon>
        <taxon>Streptosporangiaceae</taxon>
        <taxon>Streptosporangium</taxon>
    </lineage>
</organism>
<accession>A0A9W6MAU7</accession>
<proteinExistence type="predicted"/>
<sequence length="129" mass="13994">MQSYQATLSGTAARIRTPAGITDLYVVTPDDVEIVEAKRSAEHAFVRQALGQLLDYAPHSPQPVTRLTGLFPTRPADADVRLLHRYGIDCVHKSESGAFVRLPASAPQREAMMKIIHGDDGADEGLSVI</sequence>
<evidence type="ECO:0000313" key="2">
    <source>
        <dbReference type="Proteomes" id="UP001143474"/>
    </source>
</evidence>
<dbReference type="AlphaFoldDB" id="A0A9W6MAU7"/>
<name>A0A9W6MAU7_9ACTN</name>
<gene>
    <name evidence="1" type="ORF">GCM10017600_07820</name>
</gene>
<comment type="caution">
    <text evidence="1">The sequence shown here is derived from an EMBL/GenBank/DDBJ whole genome shotgun (WGS) entry which is preliminary data.</text>
</comment>
<dbReference type="EMBL" id="BSEV01000001">
    <property type="protein sequence ID" value="GLK07377.1"/>
    <property type="molecule type" value="Genomic_DNA"/>
</dbReference>
<dbReference type="Proteomes" id="UP001143474">
    <property type="component" value="Unassembled WGS sequence"/>
</dbReference>
<keyword evidence="2" id="KW-1185">Reference proteome</keyword>
<reference evidence="1" key="2">
    <citation type="submission" date="2023-01" db="EMBL/GenBank/DDBJ databases">
        <authorList>
            <person name="Sun Q."/>
            <person name="Evtushenko L."/>
        </authorList>
    </citation>
    <scope>NUCLEOTIDE SEQUENCE</scope>
    <source>
        <strain evidence="1">VKM Ac-2007</strain>
    </source>
</reference>
<evidence type="ECO:0000313" key="1">
    <source>
        <dbReference type="EMBL" id="GLK07377.1"/>
    </source>
</evidence>
<reference evidence="1" key="1">
    <citation type="journal article" date="2014" name="Int. J. Syst. Evol. Microbiol.">
        <title>Complete genome sequence of Corynebacterium casei LMG S-19264T (=DSM 44701T), isolated from a smear-ripened cheese.</title>
        <authorList>
            <consortium name="US DOE Joint Genome Institute (JGI-PGF)"/>
            <person name="Walter F."/>
            <person name="Albersmeier A."/>
            <person name="Kalinowski J."/>
            <person name="Ruckert C."/>
        </authorList>
    </citation>
    <scope>NUCLEOTIDE SEQUENCE</scope>
    <source>
        <strain evidence="1">VKM Ac-2007</strain>
    </source>
</reference>